<keyword evidence="5 14" id="KW-0813">Transport</keyword>
<proteinExistence type="inferred from homology"/>
<dbReference type="EMBL" id="MK726082">
    <property type="protein sequence ID" value="QEV85224.1"/>
    <property type="molecule type" value="Genomic_DNA"/>
</dbReference>
<sequence length="40" mass="4518">MDIVSLAWAALMVVFTFSLSLVVWGRSGFRARNITNLVLY</sequence>
<feature type="transmembrane region" description="Helical" evidence="15">
    <location>
        <begin position="6"/>
        <end position="24"/>
    </location>
</feature>
<evidence type="ECO:0000256" key="9">
    <source>
        <dbReference type="ARBA" id="ARBA00022989"/>
    </source>
</evidence>
<name>A0A5J6KDH8_9ASPA</name>
<evidence type="ECO:0000313" key="16">
    <source>
        <dbReference type="EMBL" id="QEV85224.1"/>
    </source>
</evidence>
<dbReference type="GO" id="GO:0009055">
    <property type="term" value="F:electron transfer activity"/>
    <property type="evidence" value="ECO:0007669"/>
    <property type="project" value="UniProtKB-UniRule"/>
</dbReference>
<evidence type="ECO:0000256" key="6">
    <source>
        <dbReference type="ARBA" id="ARBA00022531"/>
    </source>
</evidence>
<keyword evidence="17" id="KW-0934">Plastid</keyword>
<dbReference type="EMBL" id="MK726069">
    <property type="protein sequence ID" value="QEV84564.1"/>
    <property type="molecule type" value="Genomic_DNA"/>
</dbReference>
<reference evidence="16" key="1">
    <citation type="journal article" date="2019" name="Mol. Biol. Evol.">
        <title>Unprecedented Parallel Photosynthetic Losses in a Heterotrophic Orchid Genus.</title>
        <authorList>
            <person name="Barrett C.F."/>
            <person name="Sinn B.T."/>
            <person name="Kennedy A.H."/>
        </authorList>
    </citation>
    <scope>NUCLEOTIDE SEQUENCE</scope>
</reference>
<evidence type="ECO:0000256" key="5">
    <source>
        <dbReference type="ARBA" id="ARBA00022448"/>
    </source>
</evidence>
<comment type="subcellular location">
    <subcellularLocation>
        <location evidence="14">Cellular thylakoid membrane</location>
        <topology evidence="14">Single-pass membrane protein</topology>
    </subcellularLocation>
    <subcellularLocation>
        <location evidence="2">Membrane</location>
        <topology evidence="2">Single-pass membrane protein</topology>
    </subcellularLocation>
</comment>
<dbReference type="HAMAP" id="MF_00395">
    <property type="entry name" value="Cytb6_f_PetN"/>
    <property type="match status" value="1"/>
</dbReference>
<evidence type="ECO:0000256" key="14">
    <source>
        <dbReference type="HAMAP-Rule" id="MF_00395"/>
    </source>
</evidence>
<keyword evidence="8 14" id="KW-0249">Electron transport</keyword>
<keyword evidence="7 14" id="KW-0812">Transmembrane</keyword>
<comment type="function">
    <text evidence="1 14">Component of the cytochrome b6-f complex, which mediates electron transfer between photosystem II (PSII) and photosystem I (PSI), cyclic electron flow around PSI, and state transitions.</text>
</comment>
<evidence type="ECO:0000256" key="8">
    <source>
        <dbReference type="ARBA" id="ARBA00022982"/>
    </source>
</evidence>
<dbReference type="InterPro" id="IPR005497">
    <property type="entry name" value="Cytochrome_b6-f_cplx_su8"/>
</dbReference>
<comment type="subunit">
    <text evidence="11 14">The 4 large subunits of the cytochrome b6-f complex are cytochrome b6, subunit IV (17 kDa polypeptide, PetD), cytochrome f and the Rieske protein, while the 4 small subunits are PetG, PetL, PetM and PetN. The complex functions as a dimer.</text>
</comment>
<evidence type="ECO:0000256" key="1">
    <source>
        <dbReference type="ARBA" id="ARBA00003068"/>
    </source>
</evidence>
<evidence type="ECO:0000256" key="15">
    <source>
        <dbReference type="SAM" id="Phobius"/>
    </source>
</evidence>
<evidence type="ECO:0000256" key="3">
    <source>
        <dbReference type="ARBA" id="ARBA00010969"/>
    </source>
</evidence>
<reference evidence="17" key="2">
    <citation type="submission" date="2019-03" db="EMBL/GenBank/DDBJ databases">
        <title>Plastid phylogenomics of Hexalectris.</title>
        <authorList>
            <person name="Barrett C."/>
            <person name="Kennedy A."/>
        </authorList>
    </citation>
    <scope>NUCLEOTIDE SEQUENCE</scope>
</reference>
<evidence type="ECO:0000256" key="12">
    <source>
        <dbReference type="ARBA" id="ARBA00031459"/>
    </source>
</evidence>
<evidence type="ECO:0000256" key="7">
    <source>
        <dbReference type="ARBA" id="ARBA00022692"/>
    </source>
</evidence>
<keyword evidence="10 14" id="KW-0472">Membrane</keyword>
<evidence type="ECO:0000256" key="2">
    <source>
        <dbReference type="ARBA" id="ARBA00004167"/>
    </source>
</evidence>
<protein>
    <recommendedName>
        <fullName evidence="4 14">Cytochrome b6-f complex subunit 8</fullName>
    </recommendedName>
    <alternativeName>
        <fullName evidence="12 14">Cytochrome b6-f complex subunit PetN</fullName>
    </alternativeName>
    <alternativeName>
        <fullName evidence="13 14">Cytochrome b6-f complex subunit VIII</fullName>
    </alternativeName>
</protein>
<keyword evidence="14" id="KW-0793">Thylakoid</keyword>
<gene>
    <name evidence="14 17" type="primary">petN</name>
</gene>
<dbReference type="GO" id="GO:0015979">
    <property type="term" value="P:photosynthesis"/>
    <property type="evidence" value="ECO:0007669"/>
    <property type="project" value="UniProtKB-KW"/>
</dbReference>
<dbReference type="SUPFAM" id="SSF103451">
    <property type="entry name" value="PetN subunit of the cytochrome b6f complex"/>
    <property type="match status" value="1"/>
</dbReference>
<comment type="similarity">
    <text evidence="3 14">Belongs to the PetN family.</text>
</comment>
<organism evidence="17">
    <name type="scientific">Hexalectris arizonica</name>
    <dbReference type="NCBI Taxonomy" id="646075"/>
    <lineage>
        <taxon>Eukaryota</taxon>
        <taxon>Viridiplantae</taxon>
        <taxon>Streptophyta</taxon>
        <taxon>Embryophyta</taxon>
        <taxon>Tracheophyta</taxon>
        <taxon>Spermatophyta</taxon>
        <taxon>Magnoliopsida</taxon>
        <taxon>Liliopsida</taxon>
        <taxon>Asparagales</taxon>
        <taxon>Orchidaceae</taxon>
        <taxon>Epidendroideae</taxon>
        <taxon>Epidendreae</taxon>
        <taxon>Bletiinae</taxon>
        <taxon>Hexalectris</taxon>
    </lineage>
</organism>
<dbReference type="EMBL" id="MK726083">
    <property type="protein sequence ID" value="QEV85269.1"/>
    <property type="molecule type" value="Genomic_DNA"/>
</dbReference>
<evidence type="ECO:0000256" key="4">
    <source>
        <dbReference type="ARBA" id="ARBA00021253"/>
    </source>
</evidence>
<evidence type="ECO:0000256" key="13">
    <source>
        <dbReference type="ARBA" id="ARBA00031982"/>
    </source>
</evidence>
<dbReference type="GO" id="GO:0009512">
    <property type="term" value="C:cytochrome b6f complex"/>
    <property type="evidence" value="ECO:0007669"/>
    <property type="project" value="InterPro"/>
</dbReference>
<dbReference type="Pfam" id="PF03742">
    <property type="entry name" value="PetN"/>
    <property type="match status" value="1"/>
</dbReference>
<accession>A0A5J6KDH8</accession>
<dbReference type="GO" id="GO:0017004">
    <property type="term" value="P:cytochrome complex assembly"/>
    <property type="evidence" value="ECO:0007669"/>
    <property type="project" value="UniProtKB-UniRule"/>
</dbReference>
<dbReference type="GO" id="GO:0042651">
    <property type="term" value="C:thylakoid membrane"/>
    <property type="evidence" value="ECO:0007669"/>
    <property type="project" value="UniProtKB-UniRule"/>
</dbReference>
<dbReference type="InterPro" id="IPR036143">
    <property type="entry name" value="Cytochr_b6-f_cplx_su8_sf"/>
</dbReference>
<keyword evidence="6 14" id="KW-0602">Photosynthesis</keyword>
<geneLocation type="plastid" evidence="17"/>
<dbReference type="EMBL" id="MK726079">
    <property type="protein sequence ID" value="QEV85056.1"/>
    <property type="molecule type" value="Genomic_DNA"/>
</dbReference>
<evidence type="ECO:0000256" key="11">
    <source>
        <dbReference type="ARBA" id="ARBA00025834"/>
    </source>
</evidence>
<dbReference type="AlphaFoldDB" id="A0A5J6KDH8"/>
<keyword evidence="9 14" id="KW-1133">Transmembrane helix</keyword>
<evidence type="ECO:0000313" key="17">
    <source>
        <dbReference type="EMBL" id="QEV85269.1"/>
    </source>
</evidence>
<evidence type="ECO:0000256" key="10">
    <source>
        <dbReference type="ARBA" id="ARBA00023136"/>
    </source>
</evidence>